<sequence length="100" mass="11389">MIPIDSLQIPKEHLPVNIKLADPYFYRPEKIDVLLGAEVFYQLLRFGQLEIPNSELKFQNSVFGFIATGSTSNSKSEKTKYTHCGLIYDCSDIGNDIQKF</sequence>
<protein>
    <recommendedName>
        <fullName evidence="3">Peptidase aspartic putative domain-containing protein</fullName>
    </recommendedName>
</protein>
<accession>A0A4Y2H1P1</accession>
<dbReference type="AlphaFoldDB" id="A0A4Y2H1P1"/>
<evidence type="ECO:0008006" key="3">
    <source>
        <dbReference type="Google" id="ProtNLM"/>
    </source>
</evidence>
<reference evidence="1 2" key="1">
    <citation type="journal article" date="2019" name="Sci. Rep.">
        <title>Orb-weaving spider Araneus ventricosus genome elucidates the spidroin gene catalogue.</title>
        <authorList>
            <person name="Kono N."/>
            <person name="Nakamura H."/>
            <person name="Ohtoshi R."/>
            <person name="Moran D.A.P."/>
            <person name="Shinohara A."/>
            <person name="Yoshida Y."/>
            <person name="Fujiwara M."/>
            <person name="Mori M."/>
            <person name="Tomita M."/>
            <person name="Arakawa K."/>
        </authorList>
    </citation>
    <scope>NUCLEOTIDE SEQUENCE [LARGE SCALE GENOMIC DNA]</scope>
</reference>
<dbReference type="Proteomes" id="UP000499080">
    <property type="component" value="Unassembled WGS sequence"/>
</dbReference>
<dbReference type="EMBL" id="BGPR01001690">
    <property type="protein sequence ID" value="GBM59593.1"/>
    <property type="molecule type" value="Genomic_DNA"/>
</dbReference>
<gene>
    <name evidence="1" type="ORF">AVEN_36505_1</name>
</gene>
<evidence type="ECO:0000313" key="1">
    <source>
        <dbReference type="EMBL" id="GBM59593.1"/>
    </source>
</evidence>
<comment type="caution">
    <text evidence="1">The sequence shown here is derived from an EMBL/GenBank/DDBJ whole genome shotgun (WGS) entry which is preliminary data.</text>
</comment>
<proteinExistence type="predicted"/>
<organism evidence="1 2">
    <name type="scientific">Araneus ventricosus</name>
    <name type="common">Orbweaver spider</name>
    <name type="synonym">Epeira ventricosa</name>
    <dbReference type="NCBI Taxonomy" id="182803"/>
    <lineage>
        <taxon>Eukaryota</taxon>
        <taxon>Metazoa</taxon>
        <taxon>Ecdysozoa</taxon>
        <taxon>Arthropoda</taxon>
        <taxon>Chelicerata</taxon>
        <taxon>Arachnida</taxon>
        <taxon>Araneae</taxon>
        <taxon>Araneomorphae</taxon>
        <taxon>Entelegynae</taxon>
        <taxon>Araneoidea</taxon>
        <taxon>Araneidae</taxon>
        <taxon>Araneus</taxon>
    </lineage>
</organism>
<keyword evidence="2" id="KW-1185">Reference proteome</keyword>
<evidence type="ECO:0000313" key="2">
    <source>
        <dbReference type="Proteomes" id="UP000499080"/>
    </source>
</evidence>
<dbReference type="OrthoDB" id="6621660at2759"/>
<name>A0A4Y2H1P1_ARAVE</name>